<dbReference type="SUPFAM" id="SSF53335">
    <property type="entry name" value="S-adenosyl-L-methionine-dependent methyltransferases"/>
    <property type="match status" value="1"/>
</dbReference>
<gene>
    <name evidence="3" type="ORF">Cvel_5408</name>
</gene>
<dbReference type="VEuPathDB" id="CryptoDB:Cvel_5408"/>
<evidence type="ECO:0000256" key="1">
    <source>
        <dbReference type="SAM" id="MobiDB-lite"/>
    </source>
</evidence>
<evidence type="ECO:0000259" key="2">
    <source>
        <dbReference type="Pfam" id="PF08241"/>
    </source>
</evidence>
<dbReference type="InterPro" id="IPR029063">
    <property type="entry name" value="SAM-dependent_MTases_sf"/>
</dbReference>
<dbReference type="InterPro" id="IPR013216">
    <property type="entry name" value="Methyltransf_11"/>
</dbReference>
<organism evidence="3">
    <name type="scientific">Chromera velia CCMP2878</name>
    <dbReference type="NCBI Taxonomy" id="1169474"/>
    <lineage>
        <taxon>Eukaryota</taxon>
        <taxon>Sar</taxon>
        <taxon>Alveolata</taxon>
        <taxon>Colpodellida</taxon>
        <taxon>Chromeraceae</taxon>
        <taxon>Chromera</taxon>
    </lineage>
</organism>
<dbReference type="AlphaFoldDB" id="A0A0G4GZ74"/>
<dbReference type="PhylomeDB" id="A0A0G4GZ74"/>
<feature type="region of interest" description="Disordered" evidence="1">
    <location>
        <begin position="42"/>
        <end position="63"/>
    </location>
</feature>
<dbReference type="PANTHER" id="PTHR42912">
    <property type="entry name" value="METHYLTRANSFERASE"/>
    <property type="match status" value="1"/>
</dbReference>
<proteinExistence type="predicted"/>
<sequence>MSLHMKVPRDPPMSREPYRIGFLFGNGRLPLLSSWLHKLPSAKHDPTKRVSSLRSQETNSDSELEVLEDLKEEYAEMASSYDSFWSEYIDKTLQKPLSLAEACNPNVLVDVGCGTGEFLKRVRVKKKKIGVEPSKEMLAKAREKLLGPGTEEGNRVVLHNSSGESLPIPDCTADCVVCTSAFHFFKDKRKALAEMLRVLKPQGKLIITDWCLDFQIVRAYGLWELLKWGGGYPKALTCKDLQELVEEAGFQEVSVSRYTVRFWVFVIWGMQTLTATCR</sequence>
<dbReference type="Pfam" id="PF08241">
    <property type="entry name" value="Methyltransf_11"/>
    <property type="match status" value="1"/>
</dbReference>
<name>A0A0G4GZ74_9ALVE</name>
<evidence type="ECO:0000313" key="3">
    <source>
        <dbReference type="EMBL" id="CEM36251.1"/>
    </source>
</evidence>
<dbReference type="InterPro" id="IPR050508">
    <property type="entry name" value="Methyltransf_Superfamily"/>
</dbReference>
<dbReference type="Gene3D" id="3.40.50.150">
    <property type="entry name" value="Vaccinia Virus protein VP39"/>
    <property type="match status" value="1"/>
</dbReference>
<dbReference type="GO" id="GO:0008757">
    <property type="term" value="F:S-adenosylmethionine-dependent methyltransferase activity"/>
    <property type="evidence" value="ECO:0007669"/>
    <property type="project" value="InterPro"/>
</dbReference>
<feature type="compositionally biased region" description="Polar residues" evidence="1">
    <location>
        <begin position="49"/>
        <end position="59"/>
    </location>
</feature>
<dbReference type="EMBL" id="CDMZ01001691">
    <property type="protein sequence ID" value="CEM36251.1"/>
    <property type="molecule type" value="Genomic_DNA"/>
</dbReference>
<dbReference type="CDD" id="cd02440">
    <property type="entry name" value="AdoMet_MTases"/>
    <property type="match status" value="1"/>
</dbReference>
<reference evidence="3" key="1">
    <citation type="submission" date="2014-11" db="EMBL/GenBank/DDBJ databases">
        <authorList>
            <person name="Otto D Thomas"/>
            <person name="Naeem Raeece"/>
        </authorList>
    </citation>
    <scope>NUCLEOTIDE SEQUENCE</scope>
</reference>
<accession>A0A0G4GZ74</accession>
<protein>
    <recommendedName>
        <fullName evidence="2">Methyltransferase type 11 domain-containing protein</fullName>
    </recommendedName>
</protein>
<dbReference type="PANTHER" id="PTHR42912:SF58">
    <property type="entry name" value="BLR1400 PROTEIN"/>
    <property type="match status" value="1"/>
</dbReference>
<feature type="domain" description="Methyltransferase type 11" evidence="2">
    <location>
        <begin position="109"/>
        <end position="207"/>
    </location>
</feature>